<proteinExistence type="predicted"/>
<dbReference type="AlphaFoldDB" id="A0A4P9Y5C5"/>
<dbReference type="InterPro" id="IPR025451">
    <property type="entry name" value="DUF4211"/>
</dbReference>
<feature type="compositionally biased region" description="Basic and acidic residues" evidence="1">
    <location>
        <begin position="116"/>
        <end position="125"/>
    </location>
</feature>
<evidence type="ECO:0000313" key="4">
    <source>
        <dbReference type="Proteomes" id="UP000267251"/>
    </source>
</evidence>
<dbReference type="Proteomes" id="UP000267251">
    <property type="component" value="Unassembled WGS sequence"/>
</dbReference>
<organism evidence="3 4">
    <name type="scientific">Piptocephalis cylindrospora</name>
    <dbReference type="NCBI Taxonomy" id="1907219"/>
    <lineage>
        <taxon>Eukaryota</taxon>
        <taxon>Fungi</taxon>
        <taxon>Fungi incertae sedis</taxon>
        <taxon>Zoopagomycota</taxon>
        <taxon>Zoopagomycotina</taxon>
        <taxon>Zoopagomycetes</taxon>
        <taxon>Zoopagales</taxon>
        <taxon>Piptocephalidaceae</taxon>
        <taxon>Piptocephalis</taxon>
    </lineage>
</organism>
<name>A0A4P9Y5C5_9FUNG</name>
<feature type="compositionally biased region" description="Basic residues" evidence="1">
    <location>
        <begin position="278"/>
        <end position="287"/>
    </location>
</feature>
<feature type="compositionally biased region" description="Basic and acidic residues" evidence="1">
    <location>
        <begin position="229"/>
        <end position="239"/>
    </location>
</feature>
<feature type="region of interest" description="Disordered" evidence="1">
    <location>
        <begin position="221"/>
        <end position="248"/>
    </location>
</feature>
<gene>
    <name evidence="3" type="ORF">BJ684DRAFT_15457</name>
</gene>
<dbReference type="OrthoDB" id="21499at2759"/>
<accession>A0A4P9Y5C5</accession>
<sequence length="1146" mass="129726">MGTGRRRSLRWQNGSRTKPGPVAPPKKSLKFPRPKVLVADLVVDCVLVDNTAFKPRQNLSLRPRRHLTCLESEEEEEEEEEEEVDETDDELYTSKLRTRKKKPSYRLKSAKSLRFTHLDRQREENDLYQLSESTSEADEVDSEEEAKEERKKRLELWKLHRTRRRAAWSDDDVIPTGKNDETGSDHEYQRVVLRPSLLETSSKARKTKKHPGRSILAQIQSANSETEEEFIRDKRKDTADPVEVEDSEISEDEMSYMNKKGILKQRIRGRNSITFSDRRKKAQRHAMLRGMGKDISSTDSSSEEDDASQSNSDDPSDALVDEDHFIVEEDEEDLASQKSLLEAQGMIPSQFRLTNSLPMESCLRIIIEAYVIELLHPGFLQKIDKENIVTYCSAMESLDRRLDGVRDSSIASMGWTSEFKNSLDASPFLDVEYDVHNADIVCEACHSTKYHITMSLTVCIDPVHPRYFHASTWVLRIHITGKGSGKVYTYHTGKTWLYGEGATSHSALLILLLVAVQRSRLAMRVYMHSHPVLALTMHAKRPKFTYGGRRHKARSGQTPTRPQSVEDISFLSDEEEQQEAHILDTSRKRVKSTLTYSPTIPLDLRHGKVGTSSVGLKEQKEIKIDLKHLPLDTAPKERSTPIRAIRRSVGMTYGQSRSIQQVDFSNHASWSFEDKDEEELMEGKEQRKPGVLSHQIIRKPAPASSPFQSLHDLKELGAIRRFQGQAHDKGISWAAALFLCVTLKNPLSSSMVLEDSYLEAFLISTFNVPSSSNGSSTDQEYQEMEAELRDLADKCGLFPQGMILSIDLLGLHAWAQISREVSRVEGSAFKIPWLYTTRSQEVLMSLIRAYLGAYRNRERHGWKVEDDHDQVAREAKDIYAPTIWLMDILEGQCHTHPSDLARCLLRHPKTLMEMVRGMEISSVVPLVSATSTASIHLNLPYCMEPPGFLGYHLAFVSALLRTFLVLSEAHSLLLLGLTRVGGLNMGIDLLDTSIQAHRKAADKDIWGDVALLASALLSQMFLRALEDEAEEKSDERIRGEPGRSIFLGNAPTHNPTLEMGQWRQIISFAHYCSLSSLDGSPMGCTEMMAHLAIVLGAHWVHQPLRKEEVRQSLSSSSIRHISHGLVGFLEKQAPFLYDPSTPPYLS</sequence>
<keyword evidence="4" id="KW-1185">Reference proteome</keyword>
<feature type="compositionally biased region" description="Acidic residues" evidence="1">
    <location>
        <begin position="71"/>
        <end position="91"/>
    </location>
</feature>
<evidence type="ECO:0000256" key="1">
    <source>
        <dbReference type="SAM" id="MobiDB-lite"/>
    </source>
</evidence>
<evidence type="ECO:0000259" key="2">
    <source>
        <dbReference type="Pfam" id="PF13926"/>
    </source>
</evidence>
<feature type="compositionally biased region" description="Acidic residues" evidence="1">
    <location>
        <begin position="135"/>
        <end position="146"/>
    </location>
</feature>
<feature type="region of interest" description="Disordered" evidence="1">
    <location>
        <begin position="273"/>
        <end position="319"/>
    </location>
</feature>
<evidence type="ECO:0000313" key="3">
    <source>
        <dbReference type="EMBL" id="RKP14206.1"/>
    </source>
</evidence>
<protein>
    <recommendedName>
        <fullName evidence="2">DUF4211 domain-containing protein</fullName>
    </recommendedName>
</protein>
<dbReference type="Pfam" id="PF13926">
    <property type="entry name" value="DUF4211"/>
    <property type="match status" value="1"/>
</dbReference>
<dbReference type="EMBL" id="KZ987868">
    <property type="protein sequence ID" value="RKP14206.1"/>
    <property type="molecule type" value="Genomic_DNA"/>
</dbReference>
<feature type="domain" description="DUF4211" evidence="2">
    <location>
        <begin position="325"/>
        <end position="456"/>
    </location>
</feature>
<feature type="region of interest" description="Disordered" evidence="1">
    <location>
        <begin position="115"/>
        <end position="151"/>
    </location>
</feature>
<reference evidence="4" key="1">
    <citation type="journal article" date="2018" name="Nat. Microbiol.">
        <title>Leveraging single-cell genomics to expand the fungal tree of life.</title>
        <authorList>
            <person name="Ahrendt S.R."/>
            <person name="Quandt C.A."/>
            <person name="Ciobanu D."/>
            <person name="Clum A."/>
            <person name="Salamov A."/>
            <person name="Andreopoulos B."/>
            <person name="Cheng J.F."/>
            <person name="Woyke T."/>
            <person name="Pelin A."/>
            <person name="Henrissat B."/>
            <person name="Reynolds N.K."/>
            <person name="Benny G.L."/>
            <person name="Smith M.E."/>
            <person name="James T.Y."/>
            <person name="Grigoriev I.V."/>
        </authorList>
    </citation>
    <scope>NUCLEOTIDE SEQUENCE [LARGE SCALE GENOMIC DNA]</scope>
</reference>
<feature type="region of interest" description="Disordered" evidence="1">
    <location>
        <begin position="70"/>
        <end position="103"/>
    </location>
</feature>
<feature type="region of interest" description="Disordered" evidence="1">
    <location>
        <begin position="1"/>
        <end position="28"/>
    </location>
</feature>